<evidence type="ECO:0000313" key="3">
    <source>
        <dbReference type="EMBL" id="KAF0714229.1"/>
    </source>
</evidence>
<dbReference type="Proteomes" id="UP000332933">
    <property type="component" value="Unassembled WGS sequence"/>
</dbReference>
<feature type="compositionally biased region" description="Acidic residues" evidence="1">
    <location>
        <begin position="33"/>
        <end position="48"/>
    </location>
</feature>
<feature type="domain" description="Heterogeneous nuclear ribonucleoprotein Q acidic" evidence="2">
    <location>
        <begin position="614"/>
        <end position="679"/>
    </location>
</feature>
<dbReference type="EMBL" id="CAADRA010000845">
    <property type="protein sequence ID" value="VFT81081.1"/>
    <property type="molecule type" value="Genomic_DNA"/>
</dbReference>
<dbReference type="OrthoDB" id="79602at2759"/>
<feature type="region of interest" description="Disordered" evidence="1">
    <location>
        <begin position="513"/>
        <end position="602"/>
    </location>
</feature>
<feature type="compositionally biased region" description="Basic and acidic residues" evidence="1">
    <location>
        <begin position="49"/>
        <end position="58"/>
    </location>
</feature>
<proteinExistence type="predicted"/>
<feature type="compositionally biased region" description="Polar residues" evidence="1">
    <location>
        <begin position="338"/>
        <end position="348"/>
    </location>
</feature>
<dbReference type="EMBL" id="VJMH01000845">
    <property type="protein sequence ID" value="KAF0714229.1"/>
    <property type="molecule type" value="Genomic_DNA"/>
</dbReference>
<keyword evidence="5" id="KW-1185">Reference proteome</keyword>
<evidence type="ECO:0000259" key="2">
    <source>
        <dbReference type="Pfam" id="PF18360"/>
    </source>
</evidence>
<sequence length="824" mass="88663">MEEGFASSWEATVEPVADAAPSDPVPLKRTLEDVLDDDDDDDDDDFDDDKPVKKQRMDEDYESVENTVADEADGDAPSEEASEEMDVDDSAPVEEEERTIEPSTEDAVEEEDQSIEVVEEDSAEGSAEQTTTATEVVDEPMIGEADGQVDGNEEEVVVPVPSPADVEETPVAQTDAPVPSPVEVEETPLEQTDVPSEVSATDPLDAFLNSSRDASSAAVDAVEGSTGSTPEIQDILAAIGVAFPSIELDTQHIVGELNGLSVSDAVAVLTSFQHTLAAQTDEPPDLSLLQDLIAHQVGQTSLSKETTTDTATTETTGEEQRNSSSSSSTSPAGDNAGDSASSVAPSGQEQHKDQGAHAVAPPSVAVVPEPEPASISDAIWTRLLDCQNNPLAEFHISQLRPYTLDALSVLPEFAQLAIVARFARSPLGTVRNKDSLLMQTMDDYRRENPMLEKLQSVSQLMAGATSDDDGLFAYGYAPPQPTTGMVRDPPRRLYNLANEIKKHHEKFMLDEFGRAKTSGGPSSSHSHSRGGPRHHSTYQHSSGPLPPSSSSSSMHHGQDGGGGYRRQDPSPRHQGHHQAAGGGMAPPPYHNRPQPGGGAPLVDEFHRSEIYHRLPIPIRDALAALYAKGHVKELLNDSVLSRLLKLPEHLAVRAVENFINTDASHVDNIHGFFVGIITRVYERDRGPPPAVAPPMMMGGGDRRDGGMMMDPYGRHDMQMMHGGGGGGGAGVPIQWSKSAVHDQYIRALSPTVQAQLQHMAATGVMTSIDEWGEKCYEILGQLSETLAIEVLKRFTMANLESVRNRSGFLIGVVKRCRQEYGMPN</sequence>
<reference evidence="4 5" key="1">
    <citation type="submission" date="2019-03" db="EMBL/GenBank/DDBJ databases">
        <authorList>
            <person name="Gaulin E."/>
            <person name="Dumas B."/>
        </authorList>
    </citation>
    <scope>NUCLEOTIDE SEQUENCE [LARGE SCALE GENOMIC DNA]</scope>
    <source>
        <strain evidence="4">CBS 568.67</strain>
    </source>
</reference>
<feature type="compositionally biased region" description="Low complexity" evidence="1">
    <location>
        <begin position="540"/>
        <end position="555"/>
    </location>
</feature>
<accession>A0A485KD11</accession>
<feature type="domain" description="Heterogeneous nuclear ribonucleoprotein Q acidic" evidence="2">
    <location>
        <begin position="748"/>
        <end position="817"/>
    </location>
</feature>
<reference evidence="3" key="2">
    <citation type="submission" date="2019-06" db="EMBL/GenBank/DDBJ databases">
        <title>Genomics analysis of Aphanomyces spp. identifies a new class of oomycete effector associated with host adaptation.</title>
        <authorList>
            <person name="Gaulin E."/>
        </authorList>
    </citation>
    <scope>NUCLEOTIDE SEQUENCE</scope>
    <source>
        <strain evidence="3">CBS 578.67</strain>
    </source>
</reference>
<evidence type="ECO:0000313" key="4">
    <source>
        <dbReference type="EMBL" id="VFT81081.1"/>
    </source>
</evidence>
<feature type="compositionally biased region" description="Acidic residues" evidence="1">
    <location>
        <begin position="59"/>
        <end position="123"/>
    </location>
</feature>
<organism evidence="4 5">
    <name type="scientific">Aphanomyces stellatus</name>
    <dbReference type="NCBI Taxonomy" id="120398"/>
    <lineage>
        <taxon>Eukaryota</taxon>
        <taxon>Sar</taxon>
        <taxon>Stramenopiles</taxon>
        <taxon>Oomycota</taxon>
        <taxon>Saprolegniomycetes</taxon>
        <taxon>Saprolegniales</taxon>
        <taxon>Verrucalvaceae</taxon>
        <taxon>Aphanomyces</taxon>
    </lineage>
</organism>
<evidence type="ECO:0000313" key="5">
    <source>
        <dbReference type="Proteomes" id="UP000332933"/>
    </source>
</evidence>
<gene>
    <name evidence="4" type="primary">Aste57867_3944</name>
    <name evidence="3" type="ORF">As57867_003933</name>
    <name evidence="4" type="ORF">ASTE57867_3944</name>
</gene>
<protein>
    <submittedName>
        <fullName evidence="4">Aste57867_3944 protein</fullName>
    </submittedName>
</protein>
<dbReference type="CDD" id="cd21039">
    <property type="entry name" value="NURR"/>
    <property type="match status" value="2"/>
</dbReference>
<feature type="region of interest" description="Disordered" evidence="1">
    <location>
        <begin position="299"/>
        <end position="359"/>
    </location>
</feature>
<feature type="compositionally biased region" description="Basic residues" evidence="1">
    <location>
        <begin position="526"/>
        <end position="537"/>
    </location>
</feature>
<dbReference type="Pfam" id="PF18360">
    <property type="entry name" value="hnRNP_Q_AcD"/>
    <property type="match status" value="2"/>
</dbReference>
<dbReference type="AlphaFoldDB" id="A0A485KD11"/>
<dbReference type="InterPro" id="IPR041337">
    <property type="entry name" value="hnRNP_Q_AcD"/>
</dbReference>
<evidence type="ECO:0000256" key="1">
    <source>
        <dbReference type="SAM" id="MobiDB-lite"/>
    </source>
</evidence>
<name>A0A485KD11_9STRA</name>
<feature type="region of interest" description="Disordered" evidence="1">
    <location>
        <begin position="1"/>
        <end position="197"/>
    </location>
</feature>